<name>A0A6N4TEH3_9FIRM</name>
<keyword evidence="1" id="KW-0175">Coiled coil</keyword>
<dbReference type="RefSeq" id="WP_118276721.1">
    <property type="nucleotide sequence ID" value="NZ_AP019695.1"/>
</dbReference>
<protein>
    <recommendedName>
        <fullName evidence="4">LysM domain-containing protein</fullName>
    </recommendedName>
</protein>
<evidence type="ECO:0000256" key="1">
    <source>
        <dbReference type="SAM" id="Coils"/>
    </source>
</evidence>
<keyword evidence="3" id="KW-1185">Reference proteome</keyword>
<reference evidence="3" key="1">
    <citation type="submission" date="2019-05" db="EMBL/GenBank/DDBJ databases">
        <title>Complete genome sequencing of Absiella argi strain JCM 30884.</title>
        <authorList>
            <person name="Sakamoto M."/>
            <person name="Murakami T."/>
            <person name="Mori H."/>
        </authorList>
    </citation>
    <scope>NUCLEOTIDE SEQUENCE [LARGE SCALE GENOMIC DNA]</scope>
    <source>
        <strain evidence="3">JCM 30884</strain>
    </source>
</reference>
<evidence type="ECO:0000313" key="3">
    <source>
        <dbReference type="Proteomes" id="UP000464754"/>
    </source>
</evidence>
<evidence type="ECO:0000313" key="2">
    <source>
        <dbReference type="EMBL" id="BBK21338.1"/>
    </source>
</evidence>
<organism evidence="2 3">
    <name type="scientific">Amedibacterium intestinale</name>
    <dbReference type="NCBI Taxonomy" id="2583452"/>
    <lineage>
        <taxon>Bacteria</taxon>
        <taxon>Bacillati</taxon>
        <taxon>Bacillota</taxon>
        <taxon>Erysipelotrichia</taxon>
        <taxon>Erysipelotrichales</taxon>
        <taxon>Erysipelotrichaceae</taxon>
        <taxon>Amedibacterium</taxon>
    </lineage>
</organism>
<gene>
    <name evidence="2" type="ORF">Aargi30884_02410</name>
</gene>
<dbReference type="EMBL" id="AP019695">
    <property type="protein sequence ID" value="BBK21338.1"/>
    <property type="molecule type" value="Genomic_DNA"/>
</dbReference>
<dbReference type="CDD" id="cd00118">
    <property type="entry name" value="LysM"/>
    <property type="match status" value="1"/>
</dbReference>
<evidence type="ECO:0008006" key="4">
    <source>
        <dbReference type="Google" id="ProtNLM"/>
    </source>
</evidence>
<sequence length="192" mass="21921">MKTMMIEKQFFFTPKIKQLISIQANEQLSYMQTEQGIRAKGPMYVSGNYIDADGNTQEIHETLDMDVLAPSHKLSGDIAFTLRIQEVKGEVHDGALLLYLTIMAEGLKEEKTSDVDEAQEETEVLENEHDEVAEFEDLFEDADCTCTSYRMVVAKIDDTYDTIAQRYNVDVSKLRTYNHDKEIVPKSLLILP</sequence>
<accession>A0A6N4TEH3</accession>
<dbReference type="AlphaFoldDB" id="A0A6N4TEH3"/>
<dbReference type="KEGG" id="aarg:Aargi30884_02410"/>
<dbReference type="Proteomes" id="UP000464754">
    <property type="component" value="Chromosome"/>
</dbReference>
<proteinExistence type="predicted"/>
<feature type="coiled-coil region" evidence="1">
    <location>
        <begin position="108"/>
        <end position="138"/>
    </location>
</feature>
<dbReference type="InterPro" id="IPR018392">
    <property type="entry name" value="LysM"/>
</dbReference>